<dbReference type="GeneID" id="36336200"/>
<organism evidence="2 3">
    <name type="scientific">Echinococcus granulosus</name>
    <name type="common">Hydatid tapeworm</name>
    <dbReference type="NCBI Taxonomy" id="6210"/>
    <lineage>
        <taxon>Eukaryota</taxon>
        <taxon>Metazoa</taxon>
        <taxon>Spiralia</taxon>
        <taxon>Lophotrochozoa</taxon>
        <taxon>Platyhelminthes</taxon>
        <taxon>Cestoda</taxon>
        <taxon>Eucestoda</taxon>
        <taxon>Cyclophyllidea</taxon>
        <taxon>Taeniidae</taxon>
        <taxon>Echinococcus</taxon>
        <taxon>Echinococcus granulosus group</taxon>
    </lineage>
</organism>
<comment type="caution">
    <text evidence="2">The sequence shown here is derived from an EMBL/GenBank/DDBJ whole genome shotgun (WGS) entry which is preliminary data.</text>
</comment>
<dbReference type="RefSeq" id="XP_024355731.1">
    <property type="nucleotide sequence ID" value="XM_024489734.1"/>
</dbReference>
<reference evidence="2 3" key="1">
    <citation type="journal article" date="2013" name="Nat. Genet.">
        <title>The genome of the hydatid tapeworm Echinococcus granulosus.</title>
        <authorList>
            <person name="Zheng H."/>
            <person name="Zhang W."/>
            <person name="Zhang L."/>
            <person name="Zhang Z."/>
            <person name="Li J."/>
            <person name="Lu G."/>
            <person name="Zhu Y."/>
            <person name="Wang Y."/>
            <person name="Huang Y."/>
            <person name="Liu J."/>
            <person name="Kang H."/>
            <person name="Chen J."/>
            <person name="Wang L."/>
            <person name="Chen A."/>
            <person name="Yu S."/>
            <person name="Gao Z."/>
            <person name="Jin L."/>
            <person name="Gu W."/>
            <person name="Wang Z."/>
            <person name="Zhao L."/>
            <person name="Shi B."/>
            <person name="Wen H."/>
            <person name="Lin R."/>
            <person name="Jones M.K."/>
            <person name="Brejova B."/>
            <person name="Vinar T."/>
            <person name="Zhao G."/>
            <person name="McManus D.P."/>
            <person name="Chen Z."/>
            <person name="Zhou Y."/>
            <person name="Wang S."/>
        </authorList>
    </citation>
    <scope>NUCLEOTIDE SEQUENCE [LARGE SCALE GENOMIC DNA]</scope>
</reference>
<evidence type="ECO:0000313" key="2">
    <source>
        <dbReference type="EMBL" id="EUB64535.1"/>
    </source>
</evidence>
<name>W6USB5_ECHGR</name>
<keyword evidence="3" id="KW-1185">Reference proteome</keyword>
<accession>W6USB5</accession>
<dbReference type="Proteomes" id="UP000019149">
    <property type="component" value="Unassembled WGS sequence"/>
</dbReference>
<protein>
    <submittedName>
        <fullName evidence="2">Uncharacterized protein</fullName>
    </submittedName>
</protein>
<evidence type="ECO:0000256" key="1">
    <source>
        <dbReference type="SAM" id="MobiDB-lite"/>
    </source>
</evidence>
<dbReference type="CTD" id="36336200"/>
<dbReference type="EMBL" id="APAU02000002">
    <property type="protein sequence ID" value="EUB64535.1"/>
    <property type="molecule type" value="Genomic_DNA"/>
</dbReference>
<feature type="region of interest" description="Disordered" evidence="1">
    <location>
        <begin position="63"/>
        <end position="102"/>
    </location>
</feature>
<evidence type="ECO:0000313" key="3">
    <source>
        <dbReference type="Proteomes" id="UP000019149"/>
    </source>
</evidence>
<dbReference type="AlphaFoldDB" id="W6USB5"/>
<sequence length="102" mass="10908">MFADMEKGSSYWYGLATGFLGGRTIAEHLSGPLPKPRVEQTTNVLHSPSPLLNVLPRAPFGRPFASATKTHPGDRCGPTKFGQSPIPGFSPIQPFTEGGTLQ</sequence>
<gene>
    <name evidence="2" type="ORF">EGR_00485</name>
</gene>
<proteinExistence type="predicted"/>
<dbReference type="KEGG" id="egl:EGR_00485"/>